<proteinExistence type="predicted"/>
<evidence type="ECO:0000313" key="2">
    <source>
        <dbReference type="Proteomes" id="UP000075538"/>
    </source>
</evidence>
<dbReference type="Proteomes" id="UP000075538">
    <property type="component" value="Unassembled WGS sequence"/>
</dbReference>
<sequence>MAGAGLNALNGHKKKLSAADKKVFDQEDTLINSSADVSGSFSGISFPAGGLMIVAEPALRKLVGL</sequence>
<name>A0A149V7M2_9PROT</name>
<reference evidence="1 2" key="1">
    <citation type="submission" date="2015-06" db="EMBL/GenBank/DDBJ databases">
        <title>Improved classification and identification of acetic acid bacteria using matrix-assisted laser desorption/ionization time-of-flight mass spectrometry; Gluconobacter nephelii and Gluconobacter uchimurae are later heterotypic synonyms of Gluconobacter japonicus and Gluconobacter oxydans, respectively.</title>
        <authorList>
            <person name="Li L."/>
            <person name="Cleenwerck I."/>
            <person name="De Vuyst L."/>
            <person name="Vandamme P."/>
        </authorList>
    </citation>
    <scope>NUCLEOTIDE SEQUENCE [LARGE SCALE GENOMIC DNA]</scope>
    <source>
        <strain evidence="1 2">LMG 1604</strain>
    </source>
</reference>
<evidence type="ECO:0000313" key="1">
    <source>
        <dbReference type="EMBL" id="KXV75933.1"/>
    </source>
</evidence>
<dbReference type="EMBL" id="LHZZ01000484">
    <property type="protein sequence ID" value="KXV75933.1"/>
    <property type="molecule type" value="Genomic_DNA"/>
</dbReference>
<gene>
    <name evidence="1" type="ORF">AD953_05880</name>
</gene>
<accession>A0A149V7M2</accession>
<organism evidence="1 2">
    <name type="scientific">Acetobacter malorum</name>
    <dbReference type="NCBI Taxonomy" id="178901"/>
    <lineage>
        <taxon>Bacteria</taxon>
        <taxon>Pseudomonadati</taxon>
        <taxon>Pseudomonadota</taxon>
        <taxon>Alphaproteobacteria</taxon>
        <taxon>Acetobacterales</taxon>
        <taxon>Acetobacteraceae</taxon>
        <taxon>Acetobacter</taxon>
    </lineage>
</organism>
<dbReference type="PATRIC" id="fig|178901.15.peg.1469"/>
<comment type="caution">
    <text evidence="1">The sequence shown here is derived from an EMBL/GenBank/DDBJ whole genome shotgun (WGS) entry which is preliminary data.</text>
</comment>
<dbReference type="AlphaFoldDB" id="A0A149V7M2"/>
<protein>
    <submittedName>
        <fullName evidence="1">Uncharacterized protein</fullName>
    </submittedName>
</protein>